<protein>
    <submittedName>
        <fullName evidence="1">Uncharacterized protein</fullName>
    </submittedName>
</protein>
<comment type="caution">
    <text evidence="1">The sequence shown here is derived from an EMBL/GenBank/DDBJ whole genome shotgun (WGS) entry which is preliminary data.</text>
</comment>
<dbReference type="Proteomes" id="UP000825935">
    <property type="component" value="Chromosome 4"/>
</dbReference>
<sequence>MRLFCRLTQDFRKGRCISDGGYHHKRHEQGNCSASSELYEQVKSCNYHDVEVLWCLLEQKQREDALHCHQISSEHAIPCTQKACVCSRPDSTNAGN</sequence>
<evidence type="ECO:0000313" key="2">
    <source>
        <dbReference type="Proteomes" id="UP000825935"/>
    </source>
</evidence>
<dbReference type="OrthoDB" id="1858060at2759"/>
<accession>A0A8T2UTU1</accession>
<reference evidence="1" key="1">
    <citation type="submission" date="2021-08" db="EMBL/GenBank/DDBJ databases">
        <title>WGS assembly of Ceratopteris richardii.</title>
        <authorList>
            <person name="Marchant D.B."/>
            <person name="Chen G."/>
            <person name="Jenkins J."/>
            <person name="Shu S."/>
            <person name="Leebens-Mack J."/>
            <person name="Grimwood J."/>
            <person name="Schmutz J."/>
            <person name="Soltis P."/>
            <person name="Soltis D."/>
            <person name="Chen Z.-H."/>
        </authorList>
    </citation>
    <scope>NUCLEOTIDE SEQUENCE</scope>
    <source>
        <strain evidence="1">Whitten #5841</strain>
        <tissue evidence="1">Leaf</tissue>
    </source>
</reference>
<dbReference type="AlphaFoldDB" id="A0A8T2UTU1"/>
<evidence type="ECO:0000313" key="1">
    <source>
        <dbReference type="EMBL" id="KAH7438732.1"/>
    </source>
</evidence>
<gene>
    <name evidence="1" type="ORF">KP509_04G028800</name>
</gene>
<dbReference type="EMBL" id="CM035409">
    <property type="protein sequence ID" value="KAH7438732.1"/>
    <property type="molecule type" value="Genomic_DNA"/>
</dbReference>
<organism evidence="1 2">
    <name type="scientific">Ceratopteris richardii</name>
    <name type="common">Triangle waterfern</name>
    <dbReference type="NCBI Taxonomy" id="49495"/>
    <lineage>
        <taxon>Eukaryota</taxon>
        <taxon>Viridiplantae</taxon>
        <taxon>Streptophyta</taxon>
        <taxon>Embryophyta</taxon>
        <taxon>Tracheophyta</taxon>
        <taxon>Polypodiopsida</taxon>
        <taxon>Polypodiidae</taxon>
        <taxon>Polypodiales</taxon>
        <taxon>Pteridineae</taxon>
        <taxon>Pteridaceae</taxon>
        <taxon>Parkerioideae</taxon>
        <taxon>Ceratopteris</taxon>
    </lineage>
</organism>
<keyword evidence="2" id="KW-1185">Reference proteome</keyword>
<name>A0A8T2UTU1_CERRI</name>
<proteinExistence type="predicted"/>